<feature type="region of interest" description="Disordered" evidence="2">
    <location>
        <begin position="149"/>
        <end position="274"/>
    </location>
</feature>
<dbReference type="GO" id="GO:0016020">
    <property type="term" value="C:membrane"/>
    <property type="evidence" value="ECO:0007669"/>
    <property type="project" value="UniProtKB-SubCell"/>
</dbReference>
<feature type="compositionally biased region" description="Polar residues" evidence="2">
    <location>
        <begin position="218"/>
        <end position="235"/>
    </location>
</feature>
<name>I1I3E8_BRADI</name>
<dbReference type="Pfam" id="PF03134">
    <property type="entry name" value="TB2_DP1_HVA22"/>
    <property type="match status" value="1"/>
</dbReference>
<dbReference type="HOGENOM" id="CLU_028431_5_0_1"/>
<dbReference type="Proteomes" id="UP000008810">
    <property type="component" value="Chromosome 3"/>
</dbReference>
<dbReference type="KEGG" id="bdi:100834812"/>
<comment type="subcellular location">
    <subcellularLocation>
        <location evidence="1">Membrane</location>
        <topology evidence="1">Multi-pass membrane protein</topology>
    </subcellularLocation>
</comment>
<keyword evidence="5" id="KW-1185">Reference proteome</keyword>
<dbReference type="ExpressionAtlas" id="I1I3E8">
    <property type="expression patterns" value="baseline"/>
</dbReference>
<dbReference type="OMA" id="MPHKQPT"/>
<evidence type="ECO:0000313" key="3">
    <source>
        <dbReference type="EMBL" id="KQJ96355.1"/>
    </source>
</evidence>
<organism evidence="4">
    <name type="scientific">Brachypodium distachyon</name>
    <name type="common">Purple false brome</name>
    <name type="synonym">Trachynia distachya</name>
    <dbReference type="NCBI Taxonomy" id="15368"/>
    <lineage>
        <taxon>Eukaryota</taxon>
        <taxon>Viridiplantae</taxon>
        <taxon>Streptophyta</taxon>
        <taxon>Embryophyta</taxon>
        <taxon>Tracheophyta</taxon>
        <taxon>Spermatophyta</taxon>
        <taxon>Magnoliopsida</taxon>
        <taxon>Liliopsida</taxon>
        <taxon>Poales</taxon>
        <taxon>Poaceae</taxon>
        <taxon>BOP clade</taxon>
        <taxon>Pooideae</taxon>
        <taxon>Stipodae</taxon>
        <taxon>Brachypodieae</taxon>
        <taxon>Brachypodium</taxon>
    </lineage>
</organism>
<feature type="compositionally biased region" description="Low complexity" evidence="2">
    <location>
        <begin position="149"/>
        <end position="181"/>
    </location>
</feature>
<protein>
    <recommendedName>
        <fullName evidence="1">HVA22-like protein</fullName>
    </recommendedName>
</protein>
<evidence type="ECO:0000256" key="2">
    <source>
        <dbReference type="SAM" id="MobiDB-lite"/>
    </source>
</evidence>
<dbReference type="eggNOG" id="KOG1726">
    <property type="taxonomic scope" value="Eukaryota"/>
</dbReference>
<reference evidence="4" key="3">
    <citation type="submission" date="2018-08" db="UniProtKB">
        <authorList>
            <consortium name="EnsemblPlants"/>
        </authorList>
    </citation>
    <scope>IDENTIFICATION</scope>
    <source>
        <strain evidence="4">cv. Bd21</strain>
    </source>
</reference>
<sequence length="334" mass="37564">MMGGFLSRVLLLAFGYAYPAYECYKTVELNKPEIEQLIFWCQYWILVALLTVLERFGDLTISWLPLYSEAKLMFFIYLWCPKTKGTTYVYETFFRPYISQHENDIDHNILELRARASDMLIIYWQKASTVGQTTFFQIMKYVAVQSPSQLSKSRPSQKQSQPQKKQELQPQQQQQMPKNQPTTLRRAVSAAARQPATVEQSKDTRAAPTAPKTRRLTSSKSAPLTSTKSVASTTKLAEDVKTSTVKLAADETPATANHVDMPDDESSALAQAEAESDDMCIDEVDIPIEDTDELHASPDETRMEEAIRVTRSTLRRRIGTSTTGIPAADGSAVN</sequence>
<evidence type="ECO:0000313" key="4">
    <source>
        <dbReference type="EnsemblPlants" id="KQJ96355"/>
    </source>
</evidence>
<evidence type="ECO:0000313" key="5">
    <source>
        <dbReference type="Proteomes" id="UP000008810"/>
    </source>
</evidence>
<accession>I1I3E8</accession>
<dbReference type="EMBL" id="CM000882">
    <property type="protein sequence ID" value="KQJ96355.1"/>
    <property type="molecule type" value="Genomic_DNA"/>
</dbReference>
<dbReference type="PANTHER" id="PTHR12300">
    <property type="entry name" value="HVA22-LIKE PROTEINS"/>
    <property type="match status" value="1"/>
</dbReference>
<gene>
    <name evidence="4" type="primary">LOC100834812</name>
    <name evidence="3" type="ORF">BRADI_3g22620v3</name>
</gene>
<evidence type="ECO:0000256" key="1">
    <source>
        <dbReference type="RuleBase" id="RU362006"/>
    </source>
</evidence>
<dbReference type="AlphaFoldDB" id="I1I3E8"/>
<reference evidence="3 4" key="1">
    <citation type="journal article" date="2010" name="Nature">
        <title>Genome sequencing and analysis of the model grass Brachypodium distachyon.</title>
        <authorList>
            <consortium name="International Brachypodium Initiative"/>
        </authorList>
    </citation>
    <scope>NUCLEOTIDE SEQUENCE [LARGE SCALE GENOMIC DNA]</scope>
    <source>
        <strain evidence="3">Bd21</strain>
        <strain evidence="4">cv. Bd21</strain>
    </source>
</reference>
<comment type="similarity">
    <text evidence="1">Belongs to the DP1 family.</text>
</comment>
<dbReference type="OrthoDB" id="434647at2759"/>
<reference evidence="3" key="2">
    <citation type="submission" date="2017-06" db="EMBL/GenBank/DDBJ databases">
        <title>WGS assembly of Brachypodium distachyon.</title>
        <authorList>
            <consortium name="The International Brachypodium Initiative"/>
            <person name="Lucas S."/>
            <person name="Harmon-Smith M."/>
            <person name="Lail K."/>
            <person name="Tice H."/>
            <person name="Grimwood J."/>
            <person name="Bruce D."/>
            <person name="Barry K."/>
            <person name="Shu S."/>
            <person name="Lindquist E."/>
            <person name="Wang M."/>
            <person name="Pitluck S."/>
            <person name="Vogel J.P."/>
            <person name="Garvin D.F."/>
            <person name="Mockler T.C."/>
            <person name="Schmutz J."/>
            <person name="Rokhsar D."/>
            <person name="Bevan M.W."/>
        </authorList>
    </citation>
    <scope>NUCLEOTIDE SEQUENCE</scope>
    <source>
        <strain evidence="3">Bd21</strain>
    </source>
</reference>
<dbReference type="PANTHER" id="PTHR12300:SF95">
    <property type="entry name" value="HVA22-LIKE PROTEIN"/>
    <property type="match status" value="1"/>
</dbReference>
<dbReference type="Gramene" id="KQJ96355">
    <property type="protein sequence ID" value="KQJ96355"/>
    <property type="gene ID" value="BRADI_3g22620v3"/>
</dbReference>
<dbReference type="InterPro" id="IPR004345">
    <property type="entry name" value="TB2_DP1_HVA22"/>
</dbReference>
<dbReference type="RefSeq" id="XP_003571709.2">
    <property type="nucleotide sequence ID" value="XM_003571661.3"/>
</dbReference>
<proteinExistence type="inferred from homology"/>
<dbReference type="GeneID" id="100834812"/>
<dbReference type="EnsemblPlants" id="KQJ96355">
    <property type="protein sequence ID" value="KQJ96355"/>
    <property type="gene ID" value="BRADI_3g22620v3"/>
</dbReference>